<keyword evidence="3" id="KW-1185">Reference proteome</keyword>
<gene>
    <name evidence="2" type="ORF">SAMN04488125_105146</name>
</gene>
<reference evidence="3" key="1">
    <citation type="submission" date="2016-10" db="EMBL/GenBank/DDBJ databases">
        <authorList>
            <person name="Varghese N."/>
            <person name="Submissions S."/>
        </authorList>
    </citation>
    <scope>NUCLEOTIDE SEQUENCE [LARGE SCALE GENOMIC DNA]</scope>
    <source>
        <strain evidence="3">CGMCC 1.6474</strain>
    </source>
</reference>
<dbReference type="GO" id="GO:0003677">
    <property type="term" value="F:DNA binding"/>
    <property type="evidence" value="ECO:0007669"/>
    <property type="project" value="UniProtKB-KW"/>
</dbReference>
<organism evidence="2 3">
    <name type="scientific">Methylorubrum salsuginis</name>
    <dbReference type="NCBI Taxonomy" id="414703"/>
    <lineage>
        <taxon>Bacteria</taxon>
        <taxon>Pseudomonadati</taxon>
        <taxon>Pseudomonadota</taxon>
        <taxon>Alphaproteobacteria</taxon>
        <taxon>Hyphomicrobiales</taxon>
        <taxon>Methylobacteriaceae</taxon>
        <taxon>Methylorubrum</taxon>
    </lineage>
</organism>
<dbReference type="EMBL" id="FOSV01000005">
    <property type="protein sequence ID" value="SFK87794.1"/>
    <property type="molecule type" value="Genomic_DNA"/>
</dbReference>
<dbReference type="SUPFAM" id="SSF55785">
    <property type="entry name" value="PYP-like sensor domain (PAS domain)"/>
    <property type="match status" value="1"/>
</dbReference>
<dbReference type="InterPro" id="IPR016032">
    <property type="entry name" value="Sig_transdc_resp-reg_C-effctor"/>
</dbReference>
<protein>
    <submittedName>
        <fullName evidence="2">DNA-binding transcriptional regulator, CsgD family</fullName>
    </submittedName>
</protein>
<dbReference type="RefSeq" id="WP_091944223.1">
    <property type="nucleotide sequence ID" value="NZ_FOSV01000005.1"/>
</dbReference>
<accession>A0A1I4D269</accession>
<dbReference type="SMART" id="SM00421">
    <property type="entry name" value="HTH_LUXR"/>
    <property type="match status" value="1"/>
</dbReference>
<evidence type="ECO:0000313" key="2">
    <source>
        <dbReference type="EMBL" id="SFK87794.1"/>
    </source>
</evidence>
<dbReference type="OrthoDB" id="6697591at2"/>
<keyword evidence="2" id="KW-0238">DNA-binding</keyword>
<proteinExistence type="predicted"/>
<dbReference type="InterPro" id="IPR036388">
    <property type="entry name" value="WH-like_DNA-bd_sf"/>
</dbReference>
<dbReference type="InterPro" id="IPR035965">
    <property type="entry name" value="PAS-like_dom_sf"/>
</dbReference>
<sequence length="378" mass="39812">MTRFDAPALIDACYAAALDPTLWPAALDGIARAVGGRGGLIVSHDPRRTPLTLHSESLGAINHDYGAGGWWRFDTRIARANALGLAAGSVVCDEMYFPAEDKRRDPFIQDFFGGHGLDNLAGCLDTDPIDGTGLSFSAPREAARGPFEGYELDRLRLLGPHATRAFKLTTILGEARRGVGDLGAALDRMRAGIVALDRSGCVRSVNAAAEALVAGYLVLRTGRAPEAAEPADRDRLGRFLAEYLPGPGVPRKTSILLRRKGGGRPLFVEALPLPGGGADCAWTGNWTGHGVNGLILLVRDLLAPSARAVEPLLEPLGLTAAEARVAALIGRGASPRAAAATLSVGESTVRTQLKAIYAKLGIHRQSELAVLVTRLDGV</sequence>
<dbReference type="SUPFAM" id="SSF46894">
    <property type="entry name" value="C-terminal effector domain of the bipartite response regulators"/>
    <property type="match status" value="1"/>
</dbReference>
<dbReference type="Proteomes" id="UP000198804">
    <property type="component" value="Unassembled WGS sequence"/>
</dbReference>
<dbReference type="Gene3D" id="1.10.10.10">
    <property type="entry name" value="Winged helix-like DNA-binding domain superfamily/Winged helix DNA-binding domain"/>
    <property type="match status" value="1"/>
</dbReference>
<name>A0A1I4D269_9HYPH</name>
<evidence type="ECO:0000313" key="3">
    <source>
        <dbReference type="Proteomes" id="UP000198804"/>
    </source>
</evidence>
<dbReference type="GO" id="GO:0006355">
    <property type="term" value="P:regulation of DNA-templated transcription"/>
    <property type="evidence" value="ECO:0007669"/>
    <property type="project" value="InterPro"/>
</dbReference>
<dbReference type="STRING" id="414703.SAMN04488125_105146"/>
<feature type="domain" description="HTH luxR-type" evidence="1">
    <location>
        <begin position="315"/>
        <end position="372"/>
    </location>
</feature>
<dbReference type="AlphaFoldDB" id="A0A1I4D269"/>
<evidence type="ECO:0000259" key="1">
    <source>
        <dbReference type="SMART" id="SM00421"/>
    </source>
</evidence>
<dbReference type="InterPro" id="IPR000792">
    <property type="entry name" value="Tscrpt_reg_LuxR_C"/>
</dbReference>